<evidence type="ECO:0000313" key="2">
    <source>
        <dbReference type="Proteomes" id="UP000825009"/>
    </source>
</evidence>
<dbReference type="KEGG" id="gce:KYE46_13160"/>
<name>A0A8F6TTX1_9RHOB</name>
<keyword evidence="2" id="KW-1185">Reference proteome</keyword>
<evidence type="ECO:0000313" key="1">
    <source>
        <dbReference type="EMBL" id="QXT38877.1"/>
    </source>
</evidence>
<dbReference type="RefSeq" id="WP_219001073.1">
    <property type="nucleotide sequence ID" value="NZ_CP079194.1"/>
</dbReference>
<dbReference type="EMBL" id="CP079194">
    <property type="protein sequence ID" value="QXT38877.1"/>
    <property type="molecule type" value="Genomic_DNA"/>
</dbReference>
<accession>A0A8F6TTX1</accession>
<reference evidence="1 2" key="1">
    <citation type="submission" date="2021-07" db="EMBL/GenBank/DDBJ databases">
        <title>A novel Jannaschia species isolated from marine dinoflagellate Ceratoperidinium margalefii.</title>
        <authorList>
            <person name="Jiang Y."/>
            <person name="Li Z."/>
        </authorList>
    </citation>
    <scope>NUCLEOTIDE SEQUENCE [LARGE SCALE GENOMIC DNA]</scope>
    <source>
        <strain evidence="1 2">J12C1-MA-4</strain>
    </source>
</reference>
<dbReference type="AlphaFoldDB" id="A0A8F6TTX1"/>
<proteinExistence type="predicted"/>
<sequence>MIAPFTTLKKSTVSAKAGSFQVSDLMFDPDRHTVDYAVLSGGGWIAHTDVLLHSKRLRAFEPSEMVWPAQMGESDLADAPRIGTDNRVDLTNLPPVIVGPFGMTYSPMLLAAKLFGYPISKDRATKDAEERLERMSDWIGAVVFNAEGPIARIVNFNVDTETMKVVEVKIAIDAEMHALPITSLRNFVTGDGYAVTDLTVDDIQQGFTAVEPGPIMPVPPRRSWVQHAAA</sequence>
<gene>
    <name evidence="1" type="ORF">KYE46_13160</name>
</gene>
<dbReference type="Proteomes" id="UP000825009">
    <property type="component" value="Chromosome"/>
</dbReference>
<protein>
    <submittedName>
        <fullName evidence="1">Uncharacterized protein</fullName>
    </submittedName>
</protein>
<organism evidence="1 2">
    <name type="scientific">Gymnodinialimonas ceratoperidinii</name>
    <dbReference type="NCBI Taxonomy" id="2856823"/>
    <lineage>
        <taxon>Bacteria</taxon>
        <taxon>Pseudomonadati</taxon>
        <taxon>Pseudomonadota</taxon>
        <taxon>Alphaproteobacteria</taxon>
        <taxon>Rhodobacterales</taxon>
        <taxon>Paracoccaceae</taxon>
        <taxon>Gymnodinialimonas</taxon>
    </lineage>
</organism>